<keyword evidence="4" id="KW-1185">Reference proteome</keyword>
<dbReference type="InterPro" id="IPR013216">
    <property type="entry name" value="Methyltransf_11"/>
</dbReference>
<dbReference type="OrthoDB" id="9765084at2"/>
<dbReference type="InterPro" id="IPR050447">
    <property type="entry name" value="Erg6_SMT_methyltransf"/>
</dbReference>
<gene>
    <name evidence="3" type="ORF">DLJ53_02330</name>
</gene>
<dbReference type="CDD" id="cd02440">
    <property type="entry name" value="AdoMet_MTases"/>
    <property type="match status" value="1"/>
</dbReference>
<reference evidence="3 4" key="1">
    <citation type="submission" date="2018-05" db="EMBL/GenBank/DDBJ databases">
        <title>Acuticoccus sediminis sp. nov., isolated from deep-sea sediment of Indian Ocean.</title>
        <authorList>
            <person name="Liu X."/>
            <person name="Lai Q."/>
            <person name="Du Y."/>
            <person name="Sun F."/>
            <person name="Zhang X."/>
            <person name="Wang S."/>
            <person name="Shao Z."/>
        </authorList>
    </citation>
    <scope>NUCLEOTIDE SEQUENCE [LARGE SCALE GENOMIC DNA]</scope>
    <source>
        <strain evidence="3 4">PTG4-2</strain>
    </source>
</reference>
<name>A0A8B2NYZ2_9HYPH</name>
<accession>A0A8B2NYZ2</accession>
<evidence type="ECO:0000259" key="2">
    <source>
        <dbReference type="Pfam" id="PF08241"/>
    </source>
</evidence>
<dbReference type="GO" id="GO:0016126">
    <property type="term" value="P:sterol biosynthetic process"/>
    <property type="evidence" value="ECO:0007669"/>
    <property type="project" value="TreeGrafter"/>
</dbReference>
<dbReference type="RefSeq" id="WP_111342000.1">
    <property type="nucleotide sequence ID" value="NZ_QHHQ01000001.1"/>
</dbReference>
<organism evidence="3 4">
    <name type="scientific">Acuticoccus sediminis</name>
    <dbReference type="NCBI Taxonomy" id="2184697"/>
    <lineage>
        <taxon>Bacteria</taxon>
        <taxon>Pseudomonadati</taxon>
        <taxon>Pseudomonadota</taxon>
        <taxon>Alphaproteobacteria</taxon>
        <taxon>Hyphomicrobiales</taxon>
        <taxon>Amorphaceae</taxon>
        <taxon>Acuticoccus</taxon>
    </lineage>
</organism>
<evidence type="ECO:0000313" key="4">
    <source>
        <dbReference type="Proteomes" id="UP000249590"/>
    </source>
</evidence>
<dbReference type="PANTHER" id="PTHR44068:SF1">
    <property type="entry name" value="HYPOTHETICAL LOC100005854"/>
    <property type="match status" value="1"/>
</dbReference>
<dbReference type="GO" id="GO:0003838">
    <property type="term" value="F:sterol 24-C-methyltransferase activity"/>
    <property type="evidence" value="ECO:0007669"/>
    <property type="project" value="TreeGrafter"/>
</dbReference>
<dbReference type="PANTHER" id="PTHR44068">
    <property type="entry name" value="ZGC:194242"/>
    <property type="match status" value="1"/>
</dbReference>
<keyword evidence="1" id="KW-0808">Transferase</keyword>
<dbReference type="AlphaFoldDB" id="A0A8B2NYZ2"/>
<dbReference type="SUPFAM" id="SSF53335">
    <property type="entry name" value="S-adenosyl-L-methionine-dependent methyltransferases"/>
    <property type="match status" value="1"/>
</dbReference>
<dbReference type="Proteomes" id="UP000249590">
    <property type="component" value="Unassembled WGS sequence"/>
</dbReference>
<feature type="domain" description="Methyltransferase type 11" evidence="2">
    <location>
        <begin position="68"/>
        <end position="165"/>
    </location>
</feature>
<dbReference type="EMBL" id="QHHQ01000001">
    <property type="protein sequence ID" value="RAI03375.1"/>
    <property type="molecule type" value="Genomic_DNA"/>
</dbReference>
<comment type="caution">
    <text evidence="3">The sequence shown here is derived from an EMBL/GenBank/DDBJ whole genome shotgun (WGS) entry which is preliminary data.</text>
</comment>
<sequence>MSVDRVTSHYAPEGFEQRIDDAIRAAGLNPQHFSALDIAPMDEFHLGGLDATHRVAQWLAIGPGDRVLDVGAGLGGPARAVASQMECQVTGMDLTPQYVALGNKLSARCGLAARVTLIEGDVTKDLPDQAFDAAMMLHVGMNIADKTAVFRAVRRALVPGARFVVYDVMSSTGRPLEYPVPWSATEDTSFVESPEQYIEKLEVTDFTIETQGSLLELAMGVLAAARARAEAHGPPPLGLHVLFEDKYKARFANLIAALNAGDIAPIMIVARAA</sequence>
<keyword evidence="3" id="KW-0830">Ubiquinone</keyword>
<protein>
    <submittedName>
        <fullName evidence="3">Ubiquinone biosynthesis protein</fullName>
    </submittedName>
</protein>
<dbReference type="Gene3D" id="3.40.50.150">
    <property type="entry name" value="Vaccinia Virus protein VP39"/>
    <property type="match status" value="1"/>
</dbReference>
<dbReference type="InterPro" id="IPR029063">
    <property type="entry name" value="SAM-dependent_MTases_sf"/>
</dbReference>
<evidence type="ECO:0000256" key="1">
    <source>
        <dbReference type="ARBA" id="ARBA00022679"/>
    </source>
</evidence>
<proteinExistence type="predicted"/>
<dbReference type="Pfam" id="PF08241">
    <property type="entry name" value="Methyltransf_11"/>
    <property type="match status" value="1"/>
</dbReference>
<evidence type="ECO:0000313" key="3">
    <source>
        <dbReference type="EMBL" id="RAI03375.1"/>
    </source>
</evidence>